<feature type="domain" description="NIF system FeS cluster assembly NifU N-terminal" evidence="1">
    <location>
        <begin position="8"/>
        <end position="91"/>
    </location>
</feature>
<reference evidence="2 3" key="1">
    <citation type="submission" date="2018-05" db="EMBL/GenBank/DDBJ databases">
        <title>Genomic Encyclopedia of Type Strains, Phase IV (KMG-IV): sequencing the most valuable type-strain genomes for metagenomic binning, comparative biology and taxonomic classification.</title>
        <authorList>
            <person name="Goeker M."/>
        </authorList>
    </citation>
    <scope>NUCLEOTIDE SEQUENCE [LARGE SCALE GENOMIC DNA]</scope>
    <source>
        <strain evidence="2 3">DSM 25350</strain>
    </source>
</reference>
<proteinExistence type="predicted"/>
<evidence type="ECO:0000259" key="1">
    <source>
        <dbReference type="Pfam" id="PF01592"/>
    </source>
</evidence>
<comment type="caution">
    <text evidence="2">The sequence shown here is derived from an EMBL/GenBank/DDBJ whole genome shotgun (WGS) entry which is preliminary data.</text>
</comment>
<sequence>MSNSLILYQSDILLHGRNPSNFRKMENATHELQGDSPICGDHMTLYLKVDNNRIEDIAFDSDACCAVCKASSSMMTEAIKHKSITDADTLARLFLNMVDDQVLTPADRKRLNKLTVFGRIVEVPSRIECAILSWTTLLYAIKVIHDDSKSNIAIEERYKHSLKVTAL</sequence>
<evidence type="ECO:0000313" key="3">
    <source>
        <dbReference type="Proteomes" id="UP000245790"/>
    </source>
</evidence>
<dbReference type="Proteomes" id="UP000245790">
    <property type="component" value="Unassembled WGS sequence"/>
</dbReference>
<dbReference type="AlphaFoldDB" id="A0A316FZ71"/>
<dbReference type="GO" id="GO:0005506">
    <property type="term" value="F:iron ion binding"/>
    <property type="evidence" value="ECO:0007669"/>
    <property type="project" value="InterPro"/>
</dbReference>
<dbReference type="GO" id="GO:0051536">
    <property type="term" value="F:iron-sulfur cluster binding"/>
    <property type="evidence" value="ECO:0007669"/>
    <property type="project" value="InterPro"/>
</dbReference>
<protein>
    <submittedName>
        <fullName evidence="2">Nitrogen fixation NifU-like protein</fullName>
    </submittedName>
</protein>
<dbReference type="CDD" id="cd06664">
    <property type="entry name" value="IscU_like"/>
    <property type="match status" value="1"/>
</dbReference>
<gene>
    <name evidence="2" type="ORF">C8D97_102259</name>
</gene>
<organism evidence="2 3">
    <name type="scientific">Pleionea mediterranea</name>
    <dbReference type="NCBI Taxonomy" id="523701"/>
    <lineage>
        <taxon>Bacteria</taxon>
        <taxon>Pseudomonadati</taxon>
        <taxon>Pseudomonadota</taxon>
        <taxon>Gammaproteobacteria</taxon>
        <taxon>Oceanospirillales</taxon>
        <taxon>Pleioneaceae</taxon>
        <taxon>Pleionea</taxon>
    </lineage>
</organism>
<dbReference type="RefSeq" id="WP_109761931.1">
    <property type="nucleotide sequence ID" value="NZ_QGGU01000002.1"/>
</dbReference>
<dbReference type="PANTHER" id="PTHR10093">
    <property type="entry name" value="IRON-SULFUR CLUSTER ASSEMBLY ENZYME NIFU HOMOLOG"/>
    <property type="match status" value="1"/>
</dbReference>
<evidence type="ECO:0000313" key="2">
    <source>
        <dbReference type="EMBL" id="PWK53869.1"/>
    </source>
</evidence>
<dbReference type="SUPFAM" id="SSF82649">
    <property type="entry name" value="SufE/NifU"/>
    <property type="match status" value="1"/>
</dbReference>
<accession>A0A316FZ71</accession>
<dbReference type="GO" id="GO:0016226">
    <property type="term" value="P:iron-sulfur cluster assembly"/>
    <property type="evidence" value="ECO:0007669"/>
    <property type="project" value="InterPro"/>
</dbReference>
<dbReference type="InterPro" id="IPR002871">
    <property type="entry name" value="NIF_FeS_clus_asmbl_NifU_N"/>
</dbReference>
<dbReference type="Pfam" id="PF01592">
    <property type="entry name" value="NifU_N"/>
    <property type="match status" value="1"/>
</dbReference>
<dbReference type="EMBL" id="QGGU01000002">
    <property type="protein sequence ID" value="PWK53869.1"/>
    <property type="molecule type" value="Genomic_DNA"/>
</dbReference>
<keyword evidence="3" id="KW-1185">Reference proteome</keyword>
<name>A0A316FZ71_9GAMM</name>
<dbReference type="NCBIfam" id="TIGR01994">
    <property type="entry name" value="SUF_scaf_2"/>
    <property type="match status" value="1"/>
</dbReference>
<dbReference type="OrthoDB" id="9804157at2"/>
<dbReference type="Gene3D" id="3.90.1010.10">
    <property type="match status" value="1"/>
</dbReference>